<dbReference type="Proteomes" id="UP000308600">
    <property type="component" value="Unassembled WGS sequence"/>
</dbReference>
<organism evidence="1 2">
    <name type="scientific">Pluteus cervinus</name>
    <dbReference type="NCBI Taxonomy" id="181527"/>
    <lineage>
        <taxon>Eukaryota</taxon>
        <taxon>Fungi</taxon>
        <taxon>Dikarya</taxon>
        <taxon>Basidiomycota</taxon>
        <taxon>Agaricomycotina</taxon>
        <taxon>Agaricomycetes</taxon>
        <taxon>Agaricomycetidae</taxon>
        <taxon>Agaricales</taxon>
        <taxon>Pluteineae</taxon>
        <taxon>Pluteaceae</taxon>
        <taxon>Pluteus</taxon>
    </lineage>
</organism>
<evidence type="ECO:0000313" key="2">
    <source>
        <dbReference type="Proteomes" id="UP000308600"/>
    </source>
</evidence>
<protein>
    <submittedName>
        <fullName evidence="1">Uncharacterized protein</fullName>
    </submittedName>
</protein>
<dbReference type="EMBL" id="ML208432">
    <property type="protein sequence ID" value="TFK65567.1"/>
    <property type="molecule type" value="Genomic_DNA"/>
</dbReference>
<reference evidence="1 2" key="1">
    <citation type="journal article" date="2019" name="Nat. Ecol. Evol.">
        <title>Megaphylogeny resolves global patterns of mushroom evolution.</title>
        <authorList>
            <person name="Varga T."/>
            <person name="Krizsan K."/>
            <person name="Foldi C."/>
            <person name="Dima B."/>
            <person name="Sanchez-Garcia M."/>
            <person name="Sanchez-Ramirez S."/>
            <person name="Szollosi G.J."/>
            <person name="Szarkandi J.G."/>
            <person name="Papp V."/>
            <person name="Albert L."/>
            <person name="Andreopoulos W."/>
            <person name="Angelini C."/>
            <person name="Antonin V."/>
            <person name="Barry K.W."/>
            <person name="Bougher N.L."/>
            <person name="Buchanan P."/>
            <person name="Buyck B."/>
            <person name="Bense V."/>
            <person name="Catcheside P."/>
            <person name="Chovatia M."/>
            <person name="Cooper J."/>
            <person name="Damon W."/>
            <person name="Desjardin D."/>
            <person name="Finy P."/>
            <person name="Geml J."/>
            <person name="Haridas S."/>
            <person name="Hughes K."/>
            <person name="Justo A."/>
            <person name="Karasinski D."/>
            <person name="Kautmanova I."/>
            <person name="Kiss B."/>
            <person name="Kocsube S."/>
            <person name="Kotiranta H."/>
            <person name="LaButti K.M."/>
            <person name="Lechner B.E."/>
            <person name="Liimatainen K."/>
            <person name="Lipzen A."/>
            <person name="Lukacs Z."/>
            <person name="Mihaltcheva S."/>
            <person name="Morgado L.N."/>
            <person name="Niskanen T."/>
            <person name="Noordeloos M.E."/>
            <person name="Ohm R.A."/>
            <person name="Ortiz-Santana B."/>
            <person name="Ovrebo C."/>
            <person name="Racz N."/>
            <person name="Riley R."/>
            <person name="Savchenko A."/>
            <person name="Shiryaev A."/>
            <person name="Soop K."/>
            <person name="Spirin V."/>
            <person name="Szebenyi C."/>
            <person name="Tomsovsky M."/>
            <person name="Tulloss R.E."/>
            <person name="Uehling J."/>
            <person name="Grigoriev I.V."/>
            <person name="Vagvolgyi C."/>
            <person name="Papp T."/>
            <person name="Martin F.M."/>
            <person name="Miettinen O."/>
            <person name="Hibbett D.S."/>
            <person name="Nagy L.G."/>
        </authorList>
    </citation>
    <scope>NUCLEOTIDE SEQUENCE [LARGE SCALE GENOMIC DNA]</scope>
    <source>
        <strain evidence="1 2">NL-1719</strain>
    </source>
</reference>
<evidence type="ECO:0000313" key="1">
    <source>
        <dbReference type="EMBL" id="TFK65567.1"/>
    </source>
</evidence>
<name>A0ACD3AIG0_9AGAR</name>
<accession>A0ACD3AIG0</accession>
<proteinExistence type="predicted"/>
<keyword evidence="2" id="KW-1185">Reference proteome</keyword>
<sequence>MDDGLDYNAQVVPEPFPHDLRPSSARSHRSRTPAIPDFPDPSSQSPMTSQYLQVPSHFPSNSGPTSSRGSNHHRSHSAPGQTSPSKSHRPRSSSRSPSQSSSIASFQTAVELGTPEGTPATAANACLRTLSNDGRIDGRARREYGGSASGDINLAGSSSRGRKGEPLPTTAPPSPLTEVSIPSNRSSPHTDSRKYLEAPSSALWTSANVDTPEQLELFLATEPKRRLRTTSQLERTRKSSQGKSTKDLRGYPSLSQQSTGRSEDMVEYVRVRSSSLSVPNASSAWSTTDEDIVTSIVSFALGCNDAVDKLSKGVRIWKSCFMQKGGTMQLEAQISLLSMLEHELNELSMHLLGVDGQLRASVPPEQGWVEDFCSRMSQLPVIMVNCMSEVPEIPAEVTITSLANATRAYSRHSEKIVRLRKQIEWSLNKLNVRRVRGAAKGPILFHPKDESPGR</sequence>
<gene>
    <name evidence="1" type="ORF">BDN72DRAFT_880851</name>
</gene>